<evidence type="ECO:0000313" key="2">
    <source>
        <dbReference type="Proteomes" id="UP001629745"/>
    </source>
</evidence>
<name>A0ABW9FM27_9NOCA</name>
<dbReference type="Gene3D" id="3.40.50.300">
    <property type="entry name" value="P-loop containing nucleotide triphosphate hydrolases"/>
    <property type="match status" value="1"/>
</dbReference>
<organism evidence="1 2">
    <name type="scientific">Rhodococcus parequi</name>
    <dbReference type="NCBI Taxonomy" id="3137122"/>
    <lineage>
        <taxon>Bacteria</taxon>
        <taxon>Bacillati</taxon>
        <taxon>Actinomycetota</taxon>
        <taxon>Actinomycetes</taxon>
        <taxon>Mycobacteriales</taxon>
        <taxon>Nocardiaceae</taxon>
        <taxon>Rhodococcus</taxon>
    </lineage>
</organism>
<dbReference type="EMBL" id="JBDLNV010000009">
    <property type="protein sequence ID" value="MFM1726243.1"/>
    <property type="molecule type" value="Genomic_DNA"/>
</dbReference>
<dbReference type="Pfam" id="PF13671">
    <property type="entry name" value="AAA_33"/>
    <property type="match status" value="1"/>
</dbReference>
<dbReference type="InterPro" id="IPR011009">
    <property type="entry name" value="Kinase-like_dom_sf"/>
</dbReference>
<dbReference type="SUPFAM" id="SSF52540">
    <property type="entry name" value="P-loop containing nucleoside triphosphate hydrolases"/>
    <property type="match status" value="1"/>
</dbReference>
<dbReference type="Proteomes" id="UP001629745">
    <property type="component" value="Unassembled WGS sequence"/>
</dbReference>
<reference evidence="1 2" key="1">
    <citation type="submission" date="2023-11" db="EMBL/GenBank/DDBJ databases">
        <authorList>
            <person name="Val-Calvo J."/>
            <person name="Scortti M."/>
            <person name="Vazquez-Boland J."/>
        </authorList>
    </citation>
    <scope>NUCLEOTIDE SEQUENCE [LARGE SCALE GENOMIC DNA]</scope>
    <source>
        <strain evidence="1 2">PAM 2766</strain>
    </source>
</reference>
<proteinExistence type="predicted"/>
<dbReference type="SUPFAM" id="SSF56112">
    <property type="entry name" value="Protein kinase-like (PK-like)"/>
    <property type="match status" value="1"/>
</dbReference>
<gene>
    <name evidence="1" type="ORF">ABEU20_004868</name>
</gene>
<evidence type="ECO:0000313" key="1">
    <source>
        <dbReference type="EMBL" id="MFM1726243.1"/>
    </source>
</evidence>
<comment type="caution">
    <text evidence="1">The sequence shown here is derived from an EMBL/GenBank/DDBJ whole genome shotgun (WGS) entry which is preliminary data.</text>
</comment>
<sequence>MATQPEQPFAGLHETHSGVVILLGDRVYKTKKPIRTDFLDFRTRAARLAACEHEVELNRRLAPDVYLGIAELGNPDGTAGEPMVVMRRMPEQARLSTLARAASTTCPDAVDAVARIVADFHRDAARGPGIDREGTAQAVRGRWHDNIRETRELRQSVIGEDRLDAISRAVDRYLDGRGPLFARRITDGCVVDGHADLLSDDIFCLEDGPRILDCLEFDDRLRYLDRIDDIACLAMDLEFQGRPDLAERLLAGYRDALAETAPDSLVDHYIAYRAFMRAKVDCVRHLQGRAASADDAVRHTTLAERHLDRARCRLVLVGGLPATGKSTLAARLAEAVGAELIASDPVRRAMFAADRTATPDPGYRSGRYSSDSTGRVYDSMLDRARELLAGGRSVVLDASWTHREHRLRAAETAVAVCADLVQLQCTAPAELAEHRLRERAASRRDHDSEATPAVAVAMAHDADPWPAAAGIDTSGPLDISIAAATAEWSRNPD</sequence>
<dbReference type="PANTHER" id="PTHR43883:SF1">
    <property type="entry name" value="GLUCONOKINASE"/>
    <property type="match status" value="1"/>
</dbReference>
<keyword evidence="2" id="KW-1185">Reference proteome</keyword>
<protein>
    <submittedName>
        <fullName evidence="1">AAA family ATPase</fullName>
    </submittedName>
</protein>
<dbReference type="InterPro" id="IPR027417">
    <property type="entry name" value="P-loop_NTPase"/>
</dbReference>
<dbReference type="InterPro" id="IPR052732">
    <property type="entry name" value="Cell-binding_unc_protein"/>
</dbReference>
<dbReference type="PANTHER" id="PTHR43883">
    <property type="entry name" value="SLR0207 PROTEIN"/>
    <property type="match status" value="1"/>
</dbReference>
<accession>A0ABW9FM27</accession>
<dbReference type="RefSeq" id="WP_420166696.1">
    <property type="nucleotide sequence ID" value="NZ_JBDLNV010000009.1"/>
</dbReference>